<feature type="signal peptide" evidence="1">
    <location>
        <begin position="1"/>
        <end position="19"/>
    </location>
</feature>
<sequence>MRFLSVALLFALVVAPALHATSARAEPTEITVRVLGKDSKFVGTSMGGVQITLRDAQTGEVLAKGVTAGGTGDTELLMHKDRGRRAQLSDDSAAKFSATLDLDTPRLIKAEAYGPLGQLQGVGHASSTQWVVPGKDVTGGDGWVLELPGFVVDVLSPPAHVRIPAGTSSVPVEANVVMMCGCPIEPDGLWDADAYEVKALIRHDGEPAGEVALSYAGETSQFKGEVPVDGPGVYEVTVFAYDPANGNTGLDRTTFIAKGEE</sequence>
<evidence type="ECO:0000256" key="1">
    <source>
        <dbReference type="SAM" id="SignalP"/>
    </source>
</evidence>
<name>A0ABW3J805_9HYPH</name>
<feature type="chain" id="PRO_5046479381" evidence="1">
    <location>
        <begin position="20"/>
        <end position="261"/>
    </location>
</feature>
<keyword evidence="3" id="KW-1185">Reference proteome</keyword>
<evidence type="ECO:0000313" key="3">
    <source>
        <dbReference type="Proteomes" id="UP001597102"/>
    </source>
</evidence>
<evidence type="ECO:0000313" key="2">
    <source>
        <dbReference type="EMBL" id="MFD0986595.1"/>
    </source>
</evidence>
<gene>
    <name evidence="2" type="ORF">ACFQ2F_05745</name>
</gene>
<reference evidence="3" key="1">
    <citation type="journal article" date="2019" name="Int. J. Syst. Evol. Microbiol.">
        <title>The Global Catalogue of Microorganisms (GCM) 10K type strain sequencing project: providing services to taxonomists for standard genome sequencing and annotation.</title>
        <authorList>
            <consortium name="The Broad Institute Genomics Platform"/>
            <consortium name="The Broad Institute Genome Sequencing Center for Infectious Disease"/>
            <person name="Wu L."/>
            <person name="Ma J."/>
        </authorList>
    </citation>
    <scope>NUCLEOTIDE SEQUENCE [LARGE SCALE GENOMIC DNA]</scope>
    <source>
        <strain evidence="3">CCUG 61697</strain>
    </source>
</reference>
<dbReference type="Proteomes" id="UP001597102">
    <property type="component" value="Unassembled WGS sequence"/>
</dbReference>
<organism evidence="2 3">
    <name type="scientific">Methyloligella solikamskensis</name>
    <dbReference type="NCBI Taxonomy" id="1177756"/>
    <lineage>
        <taxon>Bacteria</taxon>
        <taxon>Pseudomonadati</taxon>
        <taxon>Pseudomonadota</taxon>
        <taxon>Alphaproteobacteria</taxon>
        <taxon>Hyphomicrobiales</taxon>
        <taxon>Hyphomicrobiaceae</taxon>
        <taxon>Methyloligella</taxon>
    </lineage>
</organism>
<proteinExistence type="predicted"/>
<comment type="caution">
    <text evidence="2">The sequence shown here is derived from an EMBL/GenBank/DDBJ whole genome shotgun (WGS) entry which is preliminary data.</text>
</comment>
<dbReference type="RefSeq" id="WP_379087030.1">
    <property type="nucleotide sequence ID" value="NZ_JBHTJO010000001.1"/>
</dbReference>
<protein>
    <submittedName>
        <fullName evidence="2">Uncharacterized protein</fullName>
    </submittedName>
</protein>
<accession>A0ABW3J805</accession>
<keyword evidence="1" id="KW-0732">Signal</keyword>
<dbReference type="EMBL" id="JBHTJO010000001">
    <property type="protein sequence ID" value="MFD0986595.1"/>
    <property type="molecule type" value="Genomic_DNA"/>
</dbReference>